<dbReference type="InterPro" id="IPR012677">
    <property type="entry name" value="Nucleotide-bd_a/b_plait_sf"/>
</dbReference>
<dbReference type="Gene3D" id="3.30.70.330">
    <property type="match status" value="1"/>
</dbReference>
<evidence type="ECO:0000256" key="1">
    <source>
        <dbReference type="ARBA" id="ARBA00006265"/>
    </source>
</evidence>
<dbReference type="SMART" id="SM00360">
    <property type="entry name" value="RRM"/>
    <property type="match status" value="1"/>
</dbReference>
<dbReference type="CDD" id="cd12372">
    <property type="entry name" value="RRM_CFIm68_CFIm59"/>
    <property type="match status" value="1"/>
</dbReference>
<dbReference type="GO" id="GO:0003723">
    <property type="term" value="F:RNA binding"/>
    <property type="evidence" value="ECO:0007669"/>
    <property type="project" value="UniProtKB-UniRule"/>
</dbReference>
<feature type="region of interest" description="Disordered" evidence="3">
    <location>
        <begin position="423"/>
        <end position="496"/>
    </location>
</feature>
<sequence>MSYADNGEEEVDYGEAEDHNPSFQGGAHVSAYAEDDDMLQEDGYEDLYDDVNIGYFEPSAAEISAQKDVADGGDNVGLDVQEEEMSFSQMKGLSVGPAHLSNQQSAKAEVQSGKVPGLQSSNSVAALPKEECSVVRGEEAQRQLGLSRSVQSVSFPQSQVTVALDAKPKQTNPALSISINQAKLKEEKDLDTSGGHLPAVSTLKPKEDVDAVRAAGDLKAGQSTAYAPHSGRISGMPPVETLPGLGQTTNDYERVSAPDKIPTGKQSESSMPRVRGQVEMDRSYGGDNKLPQTAAARDAGTVPVSNDYNTKHNGQSYSSGGGTMLFVGELHWWTTDVELETALLEFGALKNLKFFEERASGKSKGYCQVEFYDHSAALACKEGMNGRKFHGRPCLVAFASPRTIVQMGTAQVEKAQAQVRAQQAQVQARRAMNDTSGSNRGTSSYQGGDNNRSYGGRSATGAGKGGHGQSTSGRGPSRGRANMGNKGLSGNGGNVSGVSPYGQGLVGPMGNHPSGMMMPQAMMGQGYDPGYGPPRGGSGYGGYVLPGPPFTGMVQPFPAMGPGTLPAVAPHVNPAFFGRNSTGNGMGMMGGTGMDGSQSAMWGDGNMSGWGGDDHDRRGREASYDDDAADSDYTYSNELAYEKSRGAEELNRADAEWPDRRRHRDREGYRDQREREREGDKDDWEREKPWRMRNKGRAMAEEDEDSRIRSREEEYGKRRRLGNER</sequence>
<organism evidence="5 6">
    <name type="scientific">Ceratopteris richardii</name>
    <name type="common">Triangle waterfern</name>
    <dbReference type="NCBI Taxonomy" id="49495"/>
    <lineage>
        <taxon>Eukaryota</taxon>
        <taxon>Viridiplantae</taxon>
        <taxon>Streptophyta</taxon>
        <taxon>Embryophyta</taxon>
        <taxon>Tracheophyta</taxon>
        <taxon>Polypodiopsida</taxon>
        <taxon>Polypodiidae</taxon>
        <taxon>Polypodiales</taxon>
        <taxon>Pteridineae</taxon>
        <taxon>Pteridaceae</taxon>
        <taxon>Parkerioideae</taxon>
        <taxon>Ceratopteris</taxon>
    </lineage>
</organism>
<feature type="compositionally biased region" description="Basic and acidic residues" evidence="3">
    <location>
        <begin position="706"/>
        <end position="725"/>
    </location>
</feature>
<dbReference type="InterPro" id="IPR000504">
    <property type="entry name" value="RRM_dom"/>
</dbReference>
<dbReference type="InterPro" id="IPR034772">
    <property type="entry name" value="CPSF6/7"/>
</dbReference>
<feature type="region of interest" description="Disordered" evidence="3">
    <location>
        <begin position="646"/>
        <end position="725"/>
    </location>
</feature>
<evidence type="ECO:0000313" key="6">
    <source>
        <dbReference type="Proteomes" id="UP000825935"/>
    </source>
</evidence>
<accession>A0A8T2SSD3</accession>
<keyword evidence="2" id="KW-0694">RNA-binding</keyword>
<dbReference type="EMBL" id="CM035423">
    <property type="protein sequence ID" value="KAH7366097.1"/>
    <property type="molecule type" value="Genomic_DNA"/>
</dbReference>
<evidence type="ECO:0000256" key="3">
    <source>
        <dbReference type="SAM" id="MobiDB-lite"/>
    </source>
</evidence>
<evidence type="ECO:0000256" key="2">
    <source>
        <dbReference type="PROSITE-ProRule" id="PRU00176"/>
    </source>
</evidence>
<dbReference type="OrthoDB" id="439808at2759"/>
<feature type="compositionally biased region" description="Basic and acidic residues" evidence="3">
    <location>
        <begin position="646"/>
        <end position="690"/>
    </location>
</feature>
<dbReference type="SUPFAM" id="SSF54928">
    <property type="entry name" value="RNA-binding domain, RBD"/>
    <property type="match status" value="1"/>
</dbReference>
<dbReference type="Pfam" id="PF00076">
    <property type="entry name" value="RRM_1"/>
    <property type="match status" value="1"/>
</dbReference>
<comment type="similarity">
    <text evidence="1">Belongs to the RRM CPSF6/7 family.</text>
</comment>
<feature type="compositionally biased region" description="Acidic residues" evidence="3">
    <location>
        <begin position="1"/>
        <end position="15"/>
    </location>
</feature>
<feature type="domain" description="RRM" evidence="4">
    <location>
        <begin position="323"/>
        <end position="401"/>
    </location>
</feature>
<keyword evidence="6" id="KW-1185">Reference proteome</keyword>
<dbReference type="PANTHER" id="PTHR23204">
    <property type="entry name" value="CLEAVAGE AND POLYADENYLATION SPECIFIC FACTOR"/>
    <property type="match status" value="1"/>
</dbReference>
<feature type="region of interest" description="Disordered" evidence="3">
    <location>
        <begin position="87"/>
        <end position="122"/>
    </location>
</feature>
<feature type="compositionally biased region" description="Acidic residues" evidence="3">
    <location>
        <begin position="33"/>
        <end position="44"/>
    </location>
</feature>
<evidence type="ECO:0000259" key="4">
    <source>
        <dbReference type="PROSITE" id="PS50102"/>
    </source>
</evidence>
<dbReference type="PROSITE" id="PS50102">
    <property type="entry name" value="RRM"/>
    <property type="match status" value="1"/>
</dbReference>
<comment type="caution">
    <text evidence="5">The sequence shown here is derived from an EMBL/GenBank/DDBJ whole genome shotgun (WGS) entry which is preliminary data.</text>
</comment>
<feature type="region of interest" description="Disordered" evidence="3">
    <location>
        <begin position="1"/>
        <end position="44"/>
    </location>
</feature>
<gene>
    <name evidence="5" type="ORF">KP509_18G063400</name>
</gene>
<proteinExistence type="inferred from homology"/>
<feature type="compositionally biased region" description="Polar residues" evidence="3">
    <location>
        <begin position="433"/>
        <end position="453"/>
    </location>
</feature>
<evidence type="ECO:0000313" key="5">
    <source>
        <dbReference type="EMBL" id="KAH7366097.1"/>
    </source>
</evidence>
<dbReference type="Proteomes" id="UP000825935">
    <property type="component" value="Chromosome 18"/>
</dbReference>
<dbReference type="GO" id="GO:0006397">
    <property type="term" value="P:mRNA processing"/>
    <property type="evidence" value="ECO:0007669"/>
    <property type="project" value="UniProtKB-KW"/>
</dbReference>
<feature type="region of interest" description="Disordered" evidence="3">
    <location>
        <begin position="597"/>
        <end position="631"/>
    </location>
</feature>
<protein>
    <recommendedName>
        <fullName evidence="4">RRM domain-containing protein</fullName>
    </recommendedName>
</protein>
<name>A0A8T2SSD3_CERRI</name>
<feature type="compositionally biased region" description="Basic and acidic residues" evidence="3">
    <location>
        <begin position="612"/>
        <end position="623"/>
    </location>
</feature>
<dbReference type="InterPro" id="IPR035979">
    <property type="entry name" value="RBD_domain_sf"/>
</dbReference>
<dbReference type="AlphaFoldDB" id="A0A8T2SSD3"/>
<reference evidence="5" key="1">
    <citation type="submission" date="2021-08" db="EMBL/GenBank/DDBJ databases">
        <title>WGS assembly of Ceratopteris richardii.</title>
        <authorList>
            <person name="Marchant D.B."/>
            <person name="Chen G."/>
            <person name="Jenkins J."/>
            <person name="Shu S."/>
            <person name="Leebens-Mack J."/>
            <person name="Grimwood J."/>
            <person name="Schmutz J."/>
            <person name="Soltis P."/>
            <person name="Soltis D."/>
            <person name="Chen Z.-H."/>
        </authorList>
    </citation>
    <scope>NUCLEOTIDE SEQUENCE</scope>
    <source>
        <strain evidence="5">Whitten #5841</strain>
        <tissue evidence="5">Leaf</tissue>
    </source>
</reference>
<dbReference type="GO" id="GO:0005634">
    <property type="term" value="C:nucleus"/>
    <property type="evidence" value="ECO:0007669"/>
    <property type="project" value="UniProtKB-SubCell"/>
</dbReference>